<reference evidence="1 2" key="1">
    <citation type="submission" date="2020-08" db="EMBL/GenBank/DDBJ databases">
        <title>Genome sequence of Acidovorax monticola KACC 19171T.</title>
        <authorList>
            <person name="Hyun D.-W."/>
            <person name="Bae J.-W."/>
        </authorList>
    </citation>
    <scope>NUCLEOTIDE SEQUENCE [LARGE SCALE GENOMIC DNA]</scope>
    <source>
        <strain evidence="1 2">KACC 19171</strain>
    </source>
</reference>
<keyword evidence="2" id="KW-1185">Reference proteome</keyword>
<sequence length="217" mass="22351">MGVALAAALAACGSRPPVPDWQINAQGAALRATEAYLSGQTRVERLEWARARAEVARTGRPDLLARLELMRCAAQGASLALQPPVCEGFEALRADAAAPERAYAAYLAGRADPSEAALLPEAHRAVLAAGADPGAAVAAIADPLARMVAAGALLQAGRAGPAVMAQAVDTASAQGWRRPLLAWLLAQAQRAEQAGDADEAARLRRRMAVVEGGGPRP</sequence>
<gene>
    <name evidence="1" type="ORF">H9L24_01605</name>
</gene>
<evidence type="ECO:0000313" key="1">
    <source>
        <dbReference type="EMBL" id="QNP61218.1"/>
    </source>
</evidence>
<accession>A0A7H0HL02</accession>
<organism evidence="1 2">
    <name type="scientific">Paenacidovorax monticola</name>
    <dbReference type="NCBI Taxonomy" id="1926868"/>
    <lineage>
        <taxon>Bacteria</taxon>
        <taxon>Pseudomonadati</taxon>
        <taxon>Pseudomonadota</taxon>
        <taxon>Betaproteobacteria</taxon>
        <taxon>Burkholderiales</taxon>
        <taxon>Comamonadaceae</taxon>
        <taxon>Paenacidovorax</taxon>
    </lineage>
</organism>
<dbReference type="KEGG" id="amon:H9L24_01605"/>
<dbReference type="EMBL" id="CP060790">
    <property type="protein sequence ID" value="QNP61218.1"/>
    <property type="molecule type" value="Genomic_DNA"/>
</dbReference>
<name>A0A7H0HL02_9BURK</name>
<evidence type="ECO:0000313" key="2">
    <source>
        <dbReference type="Proteomes" id="UP000516057"/>
    </source>
</evidence>
<proteinExistence type="predicted"/>
<protein>
    <submittedName>
        <fullName evidence="1">Uncharacterized protein</fullName>
    </submittedName>
</protein>
<dbReference type="Proteomes" id="UP000516057">
    <property type="component" value="Chromosome"/>
</dbReference>
<dbReference type="AlphaFoldDB" id="A0A7H0HL02"/>